<dbReference type="RefSeq" id="WP_096894180.1">
    <property type="nucleotide sequence ID" value="NZ_BAOS01000014.1"/>
</dbReference>
<feature type="binding site" evidence="5">
    <location>
        <position position="36"/>
    </location>
    <ligand>
        <name>FMN</name>
        <dbReference type="ChEBI" id="CHEBI:58210"/>
    </ligand>
</feature>
<dbReference type="Proteomes" id="UP000218542">
    <property type="component" value="Unassembled WGS sequence"/>
</dbReference>
<dbReference type="SUPFAM" id="SSF52507">
    <property type="entry name" value="Homo-oligomeric flavin-containing Cys decarboxylases, HFCD"/>
    <property type="match status" value="1"/>
</dbReference>
<dbReference type="InterPro" id="IPR004507">
    <property type="entry name" value="UbiX-like"/>
</dbReference>
<evidence type="ECO:0000256" key="5">
    <source>
        <dbReference type="HAMAP-Rule" id="MF_01984"/>
    </source>
</evidence>
<feature type="domain" description="Flavoprotein" evidence="6">
    <location>
        <begin position="3"/>
        <end position="182"/>
    </location>
</feature>
<protein>
    <recommendedName>
        <fullName evidence="5">Flavin prenyltransferase UbiX</fullName>
        <ecNumber evidence="5">2.5.1.129</ecNumber>
    </recommendedName>
</protein>
<comment type="function">
    <text evidence="5">Flavin prenyltransferase that catalyzes the synthesis of the prenylated FMN cofactor (prenyl-FMN) for 4-hydroxy-3-polyprenylbenzoic acid decarboxylase UbiD. The prenyltransferase is metal-independent and links a dimethylallyl moiety from dimethylallyl monophosphate (DMAP) to the flavin N5 and C6 atoms of FMN.</text>
</comment>
<feature type="binding site" evidence="5">
    <location>
        <begin position="10"/>
        <end position="12"/>
    </location>
    <ligand>
        <name>FMN</name>
        <dbReference type="ChEBI" id="CHEBI:58210"/>
    </ligand>
</feature>
<dbReference type="PANTHER" id="PTHR43374:SF1">
    <property type="entry name" value="FLAVIN PRENYLTRANSFERASE PAD1, MITOCHONDRIAL"/>
    <property type="match status" value="1"/>
</dbReference>
<gene>
    <name evidence="5" type="primary">ubiX</name>
    <name evidence="7" type="ORF">SCALIN_C14_0047</name>
</gene>
<evidence type="ECO:0000259" key="6">
    <source>
        <dbReference type="Pfam" id="PF02441"/>
    </source>
</evidence>
<reference evidence="8" key="1">
    <citation type="journal article" date="2017" name="Environ. Microbiol. Rep.">
        <title>Genetic Diversity of Marine Anaerobic Ammonium-Oxidizing Bacteria as Revealed by Genomic and Proteomic Analyses of 'Candidatus Scalindua japonica'.</title>
        <authorList>
            <person name="Oshiki M."/>
            <person name="Mizuto K."/>
            <person name="Kimura Z."/>
            <person name="Kindaichi T."/>
            <person name="Satoh H."/>
            <person name="Okabe S."/>
        </authorList>
    </citation>
    <scope>NUCLEOTIDE SEQUENCE [LARGE SCALE GENOMIC DNA]</scope>
    <source>
        <strain evidence="8">husup-a2</strain>
    </source>
</reference>
<proteinExistence type="inferred from homology"/>
<dbReference type="NCBIfam" id="NF004685">
    <property type="entry name" value="PRK06029.1"/>
    <property type="match status" value="1"/>
</dbReference>
<dbReference type="OrthoDB" id="9781577at2"/>
<dbReference type="NCBIfam" id="TIGR00421">
    <property type="entry name" value="ubiX_pad"/>
    <property type="match status" value="1"/>
</dbReference>
<comment type="caution">
    <text evidence="7">The sequence shown here is derived from an EMBL/GenBank/DDBJ whole genome shotgun (WGS) entry which is preliminary data.</text>
</comment>
<comment type="similarity">
    <text evidence="5">Belongs to the UbiX/PAD1 family.</text>
</comment>
<comment type="caution">
    <text evidence="5">Lacks conserved residue(s) required for the propagation of feature annotation.</text>
</comment>
<sequence length="208" mass="23168">MENIIVGITGASGAVYGQRLLQALSDKSYPIHLSVSEAAIKVIESELNLTLNLDKFNISKFIDRENHSITYHHISDIAASISSGTLKTKAMIIVPCSMNTLCSIANGIASNLIQRAASVTLKEGRKLIVMPRETPLTSIHLENMLKLSKEQTCILPAMPGYYYHPKTIDDQVDFMVGKVLDYLGIEYLPYTKKSYEVWRNINSELMTT</sequence>
<dbReference type="EC" id="2.5.1.129" evidence="5"/>
<dbReference type="InterPro" id="IPR003382">
    <property type="entry name" value="Flavoprotein"/>
</dbReference>
<evidence type="ECO:0000256" key="3">
    <source>
        <dbReference type="ARBA" id="ARBA00022643"/>
    </source>
</evidence>
<dbReference type="HAMAP" id="MF_01984">
    <property type="entry name" value="ubiX_pad"/>
    <property type="match status" value="1"/>
</dbReference>
<keyword evidence="4 5" id="KW-0808">Transferase</keyword>
<keyword evidence="1 5" id="KW-0637">Prenyltransferase</keyword>
<feature type="binding site" evidence="5">
    <location>
        <begin position="97"/>
        <end position="100"/>
    </location>
    <ligand>
        <name>FMN</name>
        <dbReference type="ChEBI" id="CHEBI:58210"/>
    </ligand>
</feature>
<dbReference type="GO" id="GO:0016831">
    <property type="term" value="F:carboxy-lyase activity"/>
    <property type="evidence" value="ECO:0007669"/>
    <property type="project" value="TreeGrafter"/>
</dbReference>
<evidence type="ECO:0000313" key="8">
    <source>
        <dbReference type="Proteomes" id="UP000218542"/>
    </source>
</evidence>
<dbReference type="AlphaFoldDB" id="A0A286TY20"/>
<evidence type="ECO:0000256" key="4">
    <source>
        <dbReference type="ARBA" id="ARBA00022679"/>
    </source>
</evidence>
<evidence type="ECO:0000313" key="7">
    <source>
        <dbReference type="EMBL" id="GAX60782.1"/>
    </source>
</evidence>
<organism evidence="7 8">
    <name type="scientific">Candidatus Scalindua japonica</name>
    <dbReference type="NCBI Taxonomy" id="1284222"/>
    <lineage>
        <taxon>Bacteria</taxon>
        <taxon>Pseudomonadati</taxon>
        <taxon>Planctomycetota</taxon>
        <taxon>Candidatus Brocadiia</taxon>
        <taxon>Candidatus Brocadiales</taxon>
        <taxon>Candidatus Scalinduaceae</taxon>
        <taxon>Candidatus Scalindua</taxon>
    </lineage>
</organism>
<keyword evidence="7" id="KW-0456">Lyase</keyword>
<name>A0A286TY20_9BACT</name>
<comment type="catalytic activity">
    <reaction evidence="5">
        <text>dimethylallyl phosphate + FMNH2 = prenylated FMNH2 + phosphate</text>
        <dbReference type="Rhea" id="RHEA:37743"/>
        <dbReference type="ChEBI" id="CHEBI:43474"/>
        <dbReference type="ChEBI" id="CHEBI:57618"/>
        <dbReference type="ChEBI" id="CHEBI:87467"/>
        <dbReference type="ChEBI" id="CHEBI:88052"/>
        <dbReference type="EC" id="2.5.1.129"/>
    </reaction>
</comment>
<dbReference type="Gene3D" id="3.40.50.1950">
    <property type="entry name" value="Flavin prenyltransferase-like"/>
    <property type="match status" value="1"/>
</dbReference>
<dbReference type="GO" id="GO:0106141">
    <property type="term" value="F:flavin prenyltransferase activity"/>
    <property type="evidence" value="ECO:0007669"/>
    <property type="project" value="UniProtKB-EC"/>
</dbReference>
<feature type="binding site" evidence="5">
    <location>
        <position position="132"/>
    </location>
    <ligand>
        <name>FMN</name>
        <dbReference type="ChEBI" id="CHEBI:58210"/>
    </ligand>
</feature>
<keyword evidence="2 5" id="KW-0285">Flavoprotein</keyword>
<dbReference type="Pfam" id="PF02441">
    <property type="entry name" value="Flavoprotein"/>
    <property type="match status" value="1"/>
</dbReference>
<evidence type="ECO:0000256" key="1">
    <source>
        <dbReference type="ARBA" id="ARBA00022602"/>
    </source>
</evidence>
<dbReference type="InterPro" id="IPR036551">
    <property type="entry name" value="Flavin_trans-like"/>
</dbReference>
<keyword evidence="3 5" id="KW-0288">FMN</keyword>
<feature type="binding site" evidence="5">
    <location>
        <position position="178"/>
    </location>
    <ligand>
        <name>dimethylallyl phosphate</name>
        <dbReference type="ChEBI" id="CHEBI:88052"/>
    </ligand>
</feature>
<dbReference type="EMBL" id="BAOS01000014">
    <property type="protein sequence ID" value="GAX60782.1"/>
    <property type="molecule type" value="Genomic_DNA"/>
</dbReference>
<keyword evidence="8" id="KW-1185">Reference proteome</keyword>
<accession>A0A286TY20</accession>
<dbReference type="PANTHER" id="PTHR43374">
    <property type="entry name" value="FLAVIN PRENYLTRANSFERASE"/>
    <property type="match status" value="1"/>
</dbReference>
<feature type="binding site" evidence="5">
    <location>
        <position position="162"/>
    </location>
    <ligand>
        <name>dimethylallyl phosphate</name>
        <dbReference type="ChEBI" id="CHEBI:88052"/>
    </ligand>
</feature>
<evidence type="ECO:0000256" key="2">
    <source>
        <dbReference type="ARBA" id="ARBA00022630"/>
    </source>
</evidence>